<dbReference type="EMBL" id="LAVV01008484">
    <property type="protein sequence ID" value="KNZ52679.1"/>
    <property type="molecule type" value="Genomic_DNA"/>
</dbReference>
<feature type="compositionally biased region" description="Low complexity" evidence="1">
    <location>
        <begin position="699"/>
        <end position="709"/>
    </location>
</feature>
<reference evidence="2 3" key="1">
    <citation type="submission" date="2015-08" db="EMBL/GenBank/DDBJ databases">
        <title>Next Generation Sequencing and Analysis of the Genome of Puccinia sorghi L Schw, the Causal Agent of Maize Common Rust.</title>
        <authorList>
            <person name="Rochi L."/>
            <person name="Burguener G."/>
            <person name="Darino M."/>
            <person name="Turjanski A."/>
            <person name="Kreff E."/>
            <person name="Dieguez M.J."/>
            <person name="Sacco F."/>
        </authorList>
    </citation>
    <scope>NUCLEOTIDE SEQUENCE [LARGE SCALE GENOMIC DNA]</scope>
    <source>
        <strain evidence="2 3">RO10H11247</strain>
    </source>
</reference>
<dbReference type="Proteomes" id="UP000037035">
    <property type="component" value="Unassembled WGS sequence"/>
</dbReference>
<organism evidence="2 3">
    <name type="scientific">Puccinia sorghi</name>
    <dbReference type="NCBI Taxonomy" id="27349"/>
    <lineage>
        <taxon>Eukaryota</taxon>
        <taxon>Fungi</taxon>
        <taxon>Dikarya</taxon>
        <taxon>Basidiomycota</taxon>
        <taxon>Pucciniomycotina</taxon>
        <taxon>Pucciniomycetes</taxon>
        <taxon>Pucciniales</taxon>
        <taxon>Pucciniaceae</taxon>
        <taxon>Puccinia</taxon>
    </lineage>
</organism>
<proteinExistence type="predicted"/>
<feature type="region of interest" description="Disordered" evidence="1">
    <location>
        <begin position="560"/>
        <end position="584"/>
    </location>
</feature>
<evidence type="ECO:0000313" key="3">
    <source>
        <dbReference type="Proteomes" id="UP000037035"/>
    </source>
</evidence>
<protein>
    <submittedName>
        <fullName evidence="2">Uncharacterized protein</fullName>
    </submittedName>
</protein>
<dbReference type="AlphaFoldDB" id="A0A0L6UW02"/>
<evidence type="ECO:0000313" key="2">
    <source>
        <dbReference type="EMBL" id="KNZ52679.1"/>
    </source>
</evidence>
<keyword evidence="3" id="KW-1185">Reference proteome</keyword>
<feature type="compositionally biased region" description="Basic and acidic residues" evidence="1">
    <location>
        <begin position="510"/>
        <end position="524"/>
    </location>
</feature>
<comment type="caution">
    <text evidence="2">The sequence shown here is derived from an EMBL/GenBank/DDBJ whole genome shotgun (WGS) entry which is preliminary data.</text>
</comment>
<gene>
    <name evidence="2" type="ORF">VP01_3484g1</name>
</gene>
<feature type="region of interest" description="Disordered" evidence="1">
    <location>
        <begin position="684"/>
        <end position="715"/>
    </location>
</feature>
<accession>A0A0L6UW02</accession>
<name>A0A0L6UW02_9BASI</name>
<evidence type="ECO:0000256" key="1">
    <source>
        <dbReference type="SAM" id="MobiDB-lite"/>
    </source>
</evidence>
<sequence length="741" mass="82929">MANFSAVLVGTFAESTAPIPEDGLRASTEPIGDYPPSAGEMFIAHRHYLWWEIFKRGDLHLNKDVMMLIGFPYTLMQHSDCPPLMELHALRWNNPEGFRLFLGHVGGSHHHGWWELGSTTWIGGFQIMFKGRKIIVMWTTHDPHIISGEWPGYLGILTRQWVGDCTGLLICSMLQRSFHSNSTFLLMQNFWHSHWAVCIVTVHQSLLSKFFFAVVVELTRLTSFLRELLAANSNPYHILVMRIFGKKNSLQKKLRTPTRSITPETHSLNTNQYQRQLTGRICLLELDCASLNTLRVQVSLKLMATEANVRFHIWLPSCPCVSFMLRQHRVIAPTETAKCEFDTLATSLTEPTPSQTKMLKWLPWLFIVLVAIIFVASANEEILYGGQQLVEASNEAASATTTGHAVFPPVERESRTANNALNKEKDVSLQTDESDDDLLTIGLGTRGAYPLYPSSFGQSSRSGVISVFSEKPIHLANNRELLKFKSDDHRLFLSGVSLEHVTSQASSSTRRIDLSDFDETRKTDASASAEHCIPSPTNPPGGHSEPSIVGRKTLLQSDAPITRETWGNSATHEQEDARGTKRKISNSWGPFLSLKTGVTLHENETQDSYVTQDFLSGLLSKQPIRLSSEENNIATPQFIPQEIQQNAGGFNSPVLSAGGRIPWQMSSMALQNCRNVFISLKPPDQRENEKSWGADQGTSSSPPSKPQKSLRAEKDILEIKAHHLKTQNTFLKPPRCPKLTS</sequence>
<feature type="region of interest" description="Disordered" evidence="1">
    <location>
        <begin position="504"/>
        <end position="548"/>
    </location>
</feature>
<dbReference type="VEuPathDB" id="FungiDB:VP01_3484g1"/>